<comment type="caution">
    <text evidence="1">The sequence shown here is derived from an EMBL/GenBank/DDBJ whole genome shotgun (WGS) entry which is preliminary data.</text>
</comment>
<evidence type="ECO:0000313" key="1">
    <source>
        <dbReference type="EMBL" id="MBP0618240.1"/>
    </source>
</evidence>
<gene>
    <name evidence="1" type="ORF">J6595_21885</name>
</gene>
<proteinExistence type="predicted"/>
<dbReference type="EMBL" id="JAGJCF010000028">
    <property type="protein sequence ID" value="MBP0618240.1"/>
    <property type="molecule type" value="Genomic_DNA"/>
</dbReference>
<evidence type="ECO:0008006" key="3">
    <source>
        <dbReference type="Google" id="ProtNLM"/>
    </source>
</evidence>
<dbReference type="Proteomes" id="UP000678276">
    <property type="component" value="Unassembled WGS sequence"/>
</dbReference>
<keyword evidence="2" id="KW-1185">Reference proteome</keyword>
<accession>A0ABS4BNC2</accession>
<organism evidence="1 2">
    <name type="scientific">Jiella mangrovi</name>
    <dbReference type="NCBI Taxonomy" id="2821407"/>
    <lineage>
        <taxon>Bacteria</taxon>
        <taxon>Pseudomonadati</taxon>
        <taxon>Pseudomonadota</taxon>
        <taxon>Alphaproteobacteria</taxon>
        <taxon>Hyphomicrobiales</taxon>
        <taxon>Aurantimonadaceae</taxon>
        <taxon>Jiella</taxon>
    </lineage>
</organism>
<evidence type="ECO:0000313" key="2">
    <source>
        <dbReference type="Proteomes" id="UP000678276"/>
    </source>
</evidence>
<protein>
    <recommendedName>
        <fullName evidence="3">TonB C-terminal domain-containing protein</fullName>
    </recommendedName>
</protein>
<dbReference type="RefSeq" id="WP_209597785.1">
    <property type="nucleotide sequence ID" value="NZ_JAGJCF010000028.1"/>
</dbReference>
<reference evidence="1 2" key="1">
    <citation type="submission" date="2021-04" db="EMBL/GenBank/DDBJ databases">
        <title>Whole genome sequence of Jiella sp. KSK16Y-1.</title>
        <authorList>
            <person name="Tuo L."/>
        </authorList>
    </citation>
    <scope>NUCLEOTIDE SEQUENCE [LARGE SCALE GENOMIC DNA]</scope>
    <source>
        <strain evidence="1 2">KSK16Y-1</strain>
    </source>
</reference>
<name>A0ABS4BNC2_9HYPH</name>
<sequence>MALAVILASASTAAKGDGASDRFDADAVAKALEDPGSHQPAALPPAALGILRQKIAACWMPPPGKGVSGFAVSFELTPDGELASKPFVDEKIGTTKEQHLLEASGVRAILRCAPYKELVGAAPYETWKFVTINFTR</sequence>
<dbReference type="Gene3D" id="3.30.1150.10">
    <property type="match status" value="1"/>
</dbReference>